<organism evidence="1 2">
    <name type="scientific">candidate division WWE3 bacterium CG23_combo_of_CG06-09_8_20_14_all_40_14</name>
    <dbReference type="NCBI Taxonomy" id="1975095"/>
    <lineage>
        <taxon>Bacteria</taxon>
        <taxon>Katanobacteria</taxon>
    </lineage>
</organism>
<evidence type="ECO:0000313" key="1">
    <source>
        <dbReference type="EMBL" id="PIP04275.1"/>
    </source>
</evidence>
<sequence>MWVVGRESGVYWTKSEPILPIVNDSNYPKFEQAKREFLNLFRTCTESKHIKLTTTCDSFNNTQEFAISPSFISPHLIITLRLYQIY</sequence>
<dbReference type="EMBL" id="PCQY01000040">
    <property type="protein sequence ID" value="PIP04275.1"/>
    <property type="molecule type" value="Genomic_DNA"/>
</dbReference>
<reference evidence="1 2" key="1">
    <citation type="submission" date="2017-09" db="EMBL/GenBank/DDBJ databases">
        <title>Depth-based differentiation of microbial function through sediment-hosted aquifers and enrichment of novel symbionts in the deep terrestrial subsurface.</title>
        <authorList>
            <person name="Probst A.J."/>
            <person name="Ladd B."/>
            <person name="Jarett J.K."/>
            <person name="Geller-Mcgrath D.E."/>
            <person name="Sieber C.M."/>
            <person name="Emerson J.B."/>
            <person name="Anantharaman K."/>
            <person name="Thomas B.C."/>
            <person name="Malmstrom R."/>
            <person name="Stieglmeier M."/>
            <person name="Klingl A."/>
            <person name="Woyke T."/>
            <person name="Ryan C.M."/>
            <person name="Banfield J.F."/>
        </authorList>
    </citation>
    <scope>NUCLEOTIDE SEQUENCE [LARGE SCALE GENOMIC DNA]</scope>
    <source>
        <strain evidence="1">CG23_combo_of_CG06-09_8_20_14_all_40_14</strain>
    </source>
</reference>
<evidence type="ECO:0000313" key="2">
    <source>
        <dbReference type="Proteomes" id="UP000231388"/>
    </source>
</evidence>
<comment type="caution">
    <text evidence="1">The sequence shown here is derived from an EMBL/GenBank/DDBJ whole genome shotgun (WGS) entry which is preliminary data.</text>
</comment>
<dbReference type="Proteomes" id="UP000231388">
    <property type="component" value="Unassembled WGS sequence"/>
</dbReference>
<gene>
    <name evidence="1" type="ORF">COX53_03410</name>
</gene>
<accession>A0A2G9XBB2</accession>
<dbReference type="AlphaFoldDB" id="A0A2G9XBB2"/>
<proteinExistence type="predicted"/>
<name>A0A2G9XBB2_UNCKA</name>
<protein>
    <submittedName>
        <fullName evidence="1">Uncharacterized protein</fullName>
    </submittedName>
</protein>